<sequence>MSIFLGFFPDNKSNNDIASVAENVKEIFDDLGIKVRWSNPCTYHSTLLFLGKSAFPLKVFIIKNKLKKFQFKKFKVKFNSVKLGISRQYRELIFLDFLEGGEEMRGLYLELKKIIGDKGDINFIPHLTLGRVNKDLSAQESANIIKDLTNVSKKMNVNEIAFEVSEIKLVESEDGKYSFLLDVNSD</sequence>
<comment type="caution">
    <text evidence="1">The sequence shown here is derived from an EMBL/GenBank/DDBJ whole genome shotgun (WGS) entry which is preliminary data.</text>
</comment>
<dbReference type="Proteomes" id="UP000545876">
    <property type="component" value="Unassembled WGS sequence"/>
</dbReference>
<organism evidence="1 2">
    <name type="scientific">Candidatus Dojkabacteria bacterium</name>
    <dbReference type="NCBI Taxonomy" id="2099670"/>
    <lineage>
        <taxon>Bacteria</taxon>
        <taxon>Candidatus Dojkabacteria</taxon>
    </lineage>
</organism>
<protein>
    <recommendedName>
        <fullName evidence="3">2'-5' RNA ligase</fullName>
    </recommendedName>
</protein>
<evidence type="ECO:0008006" key="3">
    <source>
        <dbReference type="Google" id="ProtNLM"/>
    </source>
</evidence>
<reference evidence="1 2" key="1">
    <citation type="journal article" date="2020" name="Biotechnol. Biofuels">
        <title>New insights from the biogas microbiome by comprehensive genome-resolved metagenomics of nearly 1600 species originating from multiple anaerobic digesters.</title>
        <authorList>
            <person name="Campanaro S."/>
            <person name="Treu L."/>
            <person name="Rodriguez-R L.M."/>
            <person name="Kovalovszki A."/>
            <person name="Ziels R.M."/>
            <person name="Maus I."/>
            <person name="Zhu X."/>
            <person name="Kougias P.G."/>
            <person name="Basile A."/>
            <person name="Luo G."/>
            <person name="Schluter A."/>
            <person name="Konstantinidis K.T."/>
            <person name="Angelidaki I."/>
        </authorList>
    </citation>
    <scope>NUCLEOTIDE SEQUENCE [LARGE SCALE GENOMIC DNA]</scope>
    <source>
        <strain evidence="1">AS06rmzACSIP_65</strain>
    </source>
</reference>
<name>A0A847D0R2_9BACT</name>
<dbReference type="Gene3D" id="3.90.1140.10">
    <property type="entry name" value="Cyclic phosphodiesterase"/>
    <property type="match status" value="1"/>
</dbReference>
<dbReference type="Pfam" id="PF13563">
    <property type="entry name" value="2_5_RNA_ligase2"/>
    <property type="match status" value="1"/>
</dbReference>
<gene>
    <name evidence="1" type="ORF">GX656_01530</name>
</gene>
<proteinExistence type="predicted"/>
<dbReference type="EMBL" id="JAAZBX010000004">
    <property type="protein sequence ID" value="NLD25304.1"/>
    <property type="molecule type" value="Genomic_DNA"/>
</dbReference>
<evidence type="ECO:0000313" key="2">
    <source>
        <dbReference type="Proteomes" id="UP000545876"/>
    </source>
</evidence>
<accession>A0A847D0R2</accession>
<dbReference type="SUPFAM" id="SSF55144">
    <property type="entry name" value="LigT-like"/>
    <property type="match status" value="1"/>
</dbReference>
<dbReference type="AlphaFoldDB" id="A0A847D0R2"/>
<evidence type="ECO:0000313" key="1">
    <source>
        <dbReference type="EMBL" id="NLD25304.1"/>
    </source>
</evidence>
<dbReference type="InterPro" id="IPR009097">
    <property type="entry name" value="Cyclic_Pdiesterase"/>
</dbReference>